<dbReference type="InterPro" id="IPR049939">
    <property type="entry name" value="NifE-like"/>
</dbReference>
<reference evidence="3" key="1">
    <citation type="submission" date="2016-10" db="EMBL/GenBank/DDBJ databases">
        <authorList>
            <person name="Varghese N."/>
            <person name="Submissions S."/>
        </authorList>
    </citation>
    <scope>NUCLEOTIDE SEQUENCE [LARGE SCALE GENOMIC DNA]</scope>
    <source>
        <strain evidence="3">XBD1002</strain>
    </source>
</reference>
<dbReference type="RefSeq" id="WP_074929960.1">
    <property type="nucleotide sequence ID" value="NZ_FORI01000001.1"/>
</dbReference>
<gene>
    <name evidence="2" type="ORF">SAMN04487775_101377</name>
</gene>
<evidence type="ECO:0000313" key="2">
    <source>
        <dbReference type="EMBL" id="SFI43827.1"/>
    </source>
</evidence>
<protein>
    <submittedName>
        <fullName evidence="2">Nitrogenase molybdenum-iron protein alpha chain</fullName>
    </submittedName>
</protein>
<keyword evidence="3" id="KW-1185">Reference proteome</keyword>
<name>A0A1I3I7I8_9SPIR</name>
<proteinExistence type="predicted"/>
<dbReference type="Gene3D" id="3.40.50.1980">
    <property type="entry name" value="Nitrogenase molybdenum iron protein domain"/>
    <property type="match status" value="3"/>
</dbReference>
<sequence>MPYNFKNANIAIRENRLGSITGFVGDLETLVKKSEDGSLRNRERCFSQSSSCLSGCALNALAAIRNVAVVYHAPAGCTAMASNDAVKFGQIAARVNKTTNSVFVCTDLNEKDTVFGATNDLIKIIHHTYETYKPDAIFVSTSCVSGVTGEDVDGVASDLNDELPIPVIPVHCEGFKSRIWASGFDISDHAVLQGIVQPPKQKRRTINIKNFYESARPQITKIFNEVFDAEPQFLYCNSTIEELSHLSEALCTVCICGTLGTYLGNALEETYGVPYVRTINHSGITGFETWLRGIGDTIGKRAEVEAYIEKQRAIYIPQIEEVTKKLKGLRAVIGMGPGFTYEIARVLQEFGMVVDYALAWHYDYKYDNGQVPPALEHLLKTSPKDMKVAVADQQNYEVLNILNHFKPDVYFSRHPGTTVWAIKQGFAAVFVADEYTVFGYEGTLKFAKLILDTVTNRSFEKNLAARIKLPYTKWWYEQNADKFIKDEKDRPVGSR</sequence>
<dbReference type="SUPFAM" id="SSF53807">
    <property type="entry name" value="Helical backbone' metal receptor"/>
    <property type="match status" value="1"/>
</dbReference>
<feature type="domain" description="Nitrogenase/oxidoreductase component 1" evidence="1">
    <location>
        <begin position="55"/>
        <end position="454"/>
    </location>
</feature>
<dbReference type="OrthoDB" id="9767044at2"/>
<evidence type="ECO:0000313" key="3">
    <source>
        <dbReference type="Proteomes" id="UP000182737"/>
    </source>
</evidence>
<accession>A0A1I3I7I8</accession>
<dbReference type="GO" id="GO:0016491">
    <property type="term" value="F:oxidoreductase activity"/>
    <property type="evidence" value="ECO:0007669"/>
    <property type="project" value="InterPro"/>
</dbReference>
<dbReference type="AlphaFoldDB" id="A0A1I3I7I8"/>
<dbReference type="PANTHER" id="PTHR42956">
    <property type="entry name" value="NITROGENASE IRON-MOLYBDENUM COFACTOR BIOSYNTHESIS PROTEIN NIFE"/>
    <property type="match status" value="1"/>
</dbReference>
<dbReference type="PANTHER" id="PTHR42956:SF1">
    <property type="entry name" value="NITROGENASE IRON-MOLYBDENUM COFACTOR BIOSYNTHESIS PROTEIN NIFE"/>
    <property type="match status" value="1"/>
</dbReference>
<dbReference type="Proteomes" id="UP000182737">
    <property type="component" value="Unassembled WGS sequence"/>
</dbReference>
<dbReference type="InterPro" id="IPR000510">
    <property type="entry name" value="Nase/OxRdtase_comp1"/>
</dbReference>
<evidence type="ECO:0000259" key="1">
    <source>
        <dbReference type="Pfam" id="PF00148"/>
    </source>
</evidence>
<dbReference type="EMBL" id="FORI01000001">
    <property type="protein sequence ID" value="SFI43827.1"/>
    <property type="molecule type" value="Genomic_DNA"/>
</dbReference>
<dbReference type="Pfam" id="PF00148">
    <property type="entry name" value="Oxidored_nitro"/>
    <property type="match status" value="1"/>
</dbReference>
<organism evidence="2 3">
    <name type="scientific">Treponema bryantii</name>
    <dbReference type="NCBI Taxonomy" id="163"/>
    <lineage>
        <taxon>Bacteria</taxon>
        <taxon>Pseudomonadati</taxon>
        <taxon>Spirochaetota</taxon>
        <taxon>Spirochaetia</taxon>
        <taxon>Spirochaetales</taxon>
        <taxon>Treponemataceae</taxon>
        <taxon>Treponema</taxon>
    </lineage>
</organism>